<evidence type="ECO:0000313" key="3">
    <source>
        <dbReference type="Proteomes" id="UP000199024"/>
    </source>
</evidence>
<dbReference type="AlphaFoldDB" id="A0A1I6LMS3"/>
<keyword evidence="3" id="KW-1185">Reference proteome</keyword>
<dbReference type="EMBL" id="FOZL01000001">
    <property type="protein sequence ID" value="SFS04723.1"/>
    <property type="molecule type" value="Genomic_DNA"/>
</dbReference>
<dbReference type="InterPro" id="IPR037523">
    <property type="entry name" value="VOC_core"/>
</dbReference>
<gene>
    <name evidence="2" type="ORF">SAMN05421771_0966</name>
</gene>
<dbReference type="RefSeq" id="WP_089837106.1">
    <property type="nucleotide sequence ID" value="NZ_FOZL01000001.1"/>
</dbReference>
<dbReference type="InterPro" id="IPR029068">
    <property type="entry name" value="Glyas_Bleomycin-R_OHBP_Dase"/>
</dbReference>
<protein>
    <recommendedName>
        <fullName evidence="1">VOC domain-containing protein</fullName>
    </recommendedName>
</protein>
<evidence type="ECO:0000313" key="2">
    <source>
        <dbReference type="EMBL" id="SFS04723.1"/>
    </source>
</evidence>
<name>A0A1I6LMS3_9BACT</name>
<proteinExistence type="predicted"/>
<dbReference type="PROSITE" id="PS51819">
    <property type="entry name" value="VOC"/>
    <property type="match status" value="1"/>
</dbReference>
<dbReference type="OrthoDB" id="9804944at2"/>
<evidence type="ECO:0000259" key="1">
    <source>
        <dbReference type="PROSITE" id="PS51819"/>
    </source>
</evidence>
<accession>A0A1I6LMS3</accession>
<sequence length="126" mass="13494">MLSTGILMGFIPTADRERARAFYVGKLGLAPVSEDPFALVVQAGASVVRIVTVGSFTPMPFTVLGWEVADIVGEVTTLTTAGVVFERFGFLEHDEAGIWTAPGKDRVAWFKDPDGNLLSLAQHAEA</sequence>
<dbReference type="Proteomes" id="UP000199024">
    <property type="component" value="Unassembled WGS sequence"/>
</dbReference>
<dbReference type="STRING" id="474950.SAMN05421771_0966"/>
<reference evidence="2 3" key="1">
    <citation type="submission" date="2016-10" db="EMBL/GenBank/DDBJ databases">
        <authorList>
            <person name="de Groot N.N."/>
        </authorList>
    </citation>
    <scope>NUCLEOTIDE SEQUENCE [LARGE SCALE GENOMIC DNA]</scope>
    <source>
        <strain evidence="2 3">DSM 21001</strain>
    </source>
</reference>
<feature type="domain" description="VOC" evidence="1">
    <location>
        <begin position="5"/>
        <end position="123"/>
    </location>
</feature>
<dbReference type="Gene3D" id="3.10.180.10">
    <property type="entry name" value="2,3-Dihydroxybiphenyl 1,2-Dioxygenase, domain 1"/>
    <property type="match status" value="1"/>
</dbReference>
<organism evidence="2 3">
    <name type="scientific">Granulicella pectinivorans</name>
    <dbReference type="NCBI Taxonomy" id="474950"/>
    <lineage>
        <taxon>Bacteria</taxon>
        <taxon>Pseudomonadati</taxon>
        <taxon>Acidobacteriota</taxon>
        <taxon>Terriglobia</taxon>
        <taxon>Terriglobales</taxon>
        <taxon>Acidobacteriaceae</taxon>
        <taxon>Granulicella</taxon>
    </lineage>
</organism>
<dbReference type="SUPFAM" id="SSF54593">
    <property type="entry name" value="Glyoxalase/Bleomycin resistance protein/Dihydroxybiphenyl dioxygenase"/>
    <property type="match status" value="1"/>
</dbReference>